<feature type="chain" id="PRO_5013290810" description="DUF4403 family protein" evidence="1">
    <location>
        <begin position="20"/>
        <end position="457"/>
    </location>
</feature>
<keyword evidence="1" id="KW-0732">Signal</keyword>
<gene>
    <name evidence="2" type="ORF">SAMN05444008_102141</name>
</gene>
<proteinExistence type="predicted"/>
<dbReference type="InterPro" id="IPR025515">
    <property type="entry name" value="DUF4403"/>
</dbReference>
<sequence>MIRTCCTLFMLLLAGCLFAQSTPTLSQIDIPIIVQLKPIYQLAEGKVDTLFTSPNYPKDWVQSDCATRYKYHFRRSPLRMRAVGNSMDLSFTGFYQIVGSTRLCTGTTVLSPWSPECSCGFKEPERRVEIGFTSSFRLLPDYRLLTTIARKEPKAIDKCTVCFWGQDVTTTVVTGLKAELDAVAKAIKDSFGVVNLRPWMQQAWNLLNTTYAIPNAGYFNLHPKSIRMEQPQAKNNMLQIKIGITAAPAVSFVKEPAVASALPNLSPAMGNEGFQINLEAALQYDSLSRVLNGMLAGKRFEVSEGLISKHVVVNSTDVRADSSGNLLIRVDFGGSFNGTVYFTGKPVYDPATKSVLVADLAYNLQSRSFLLNTAKWLFDKKIVGELRKRTVFPLNDYYDTAKVALNEWLNKEWTRGIRGEGSISDLQLETVAAQREHLLIRSRCNGKLVVKVSEIVL</sequence>
<dbReference type="PROSITE" id="PS51257">
    <property type="entry name" value="PROKAR_LIPOPROTEIN"/>
    <property type="match status" value="1"/>
</dbReference>
<dbReference type="OrthoDB" id="617059at2"/>
<dbReference type="AlphaFoldDB" id="A0A1M4V591"/>
<accession>A0A1M4V591</accession>
<keyword evidence="3" id="KW-1185">Reference proteome</keyword>
<evidence type="ECO:0000313" key="2">
    <source>
        <dbReference type="EMBL" id="SHE64146.1"/>
    </source>
</evidence>
<name>A0A1M4V591_9BACT</name>
<organism evidence="2 3">
    <name type="scientific">Cnuella takakiae</name>
    <dbReference type="NCBI Taxonomy" id="1302690"/>
    <lineage>
        <taxon>Bacteria</taxon>
        <taxon>Pseudomonadati</taxon>
        <taxon>Bacteroidota</taxon>
        <taxon>Chitinophagia</taxon>
        <taxon>Chitinophagales</taxon>
        <taxon>Chitinophagaceae</taxon>
        <taxon>Cnuella</taxon>
    </lineage>
</organism>
<dbReference type="Proteomes" id="UP000184368">
    <property type="component" value="Unassembled WGS sequence"/>
</dbReference>
<evidence type="ECO:0000313" key="3">
    <source>
        <dbReference type="Proteomes" id="UP000184368"/>
    </source>
</evidence>
<dbReference type="Pfam" id="PF14356">
    <property type="entry name" value="DUF4403"/>
    <property type="match status" value="1"/>
</dbReference>
<evidence type="ECO:0000256" key="1">
    <source>
        <dbReference type="SAM" id="SignalP"/>
    </source>
</evidence>
<protein>
    <recommendedName>
        <fullName evidence="4">DUF4403 family protein</fullName>
    </recommendedName>
</protein>
<dbReference type="RefSeq" id="WP_073039760.1">
    <property type="nucleotide sequence ID" value="NZ_FQUO01000002.1"/>
</dbReference>
<feature type="signal peptide" evidence="1">
    <location>
        <begin position="1"/>
        <end position="19"/>
    </location>
</feature>
<evidence type="ECO:0008006" key="4">
    <source>
        <dbReference type="Google" id="ProtNLM"/>
    </source>
</evidence>
<dbReference type="STRING" id="1302690.BUE76_13005"/>
<dbReference type="EMBL" id="FQUO01000002">
    <property type="protein sequence ID" value="SHE64146.1"/>
    <property type="molecule type" value="Genomic_DNA"/>
</dbReference>
<reference evidence="2 3" key="1">
    <citation type="submission" date="2016-11" db="EMBL/GenBank/DDBJ databases">
        <authorList>
            <person name="Jaros S."/>
            <person name="Januszkiewicz K."/>
            <person name="Wedrychowicz H."/>
        </authorList>
    </citation>
    <scope>NUCLEOTIDE SEQUENCE [LARGE SCALE GENOMIC DNA]</scope>
    <source>
        <strain evidence="2 3">DSM 26897</strain>
    </source>
</reference>